<dbReference type="PANTHER" id="PTHR13032:SF6">
    <property type="entry name" value="MITOCHONDRIAL IMPORT INNER MEMBRANE TRANSLOCASE SUBUNIT TIM21"/>
    <property type="match status" value="1"/>
</dbReference>
<dbReference type="GeneID" id="85312749"/>
<feature type="transmembrane region" description="Helical" evidence="12">
    <location>
        <begin position="74"/>
        <end position="94"/>
    </location>
</feature>
<evidence type="ECO:0000256" key="8">
    <source>
        <dbReference type="ARBA" id="ARBA00023128"/>
    </source>
</evidence>
<keyword evidence="12" id="KW-0653">Protein transport</keyword>
<keyword evidence="12" id="KW-0811">Translocation</keyword>
<evidence type="ECO:0000256" key="9">
    <source>
        <dbReference type="ARBA" id="ARBA00023136"/>
    </source>
</evidence>
<sequence length="230" mass="25920">MVKLISSSVFRPVVLSNAAHLVRPRLALRCYATQQSFNSEAKRKAVTPFNDDGNVPWTQLSVGEKSARAAQQTFNFGMVIVGVVLTGGVAYFLFKEVFSPDSKISYLNRAISRIKKDQRCLELLGDSNKITAYGEETWNKWRRARPIASTTTKDAQGNEHLRMHFNVEGPKGRGKVNMHLTKRSGRSDYEYQYFFVDVAGHQRIYLENADASSSDKGDKQGFKLFGVKWG</sequence>
<keyword evidence="4 12" id="KW-0812">Transmembrane</keyword>
<evidence type="ECO:0000313" key="14">
    <source>
        <dbReference type="Proteomes" id="UP001244011"/>
    </source>
</evidence>
<dbReference type="InterPro" id="IPR013261">
    <property type="entry name" value="Tim21"/>
</dbReference>
<proteinExistence type="inferred from homology"/>
<dbReference type="Pfam" id="PF08294">
    <property type="entry name" value="TIM21"/>
    <property type="match status" value="1"/>
</dbReference>
<evidence type="ECO:0000256" key="5">
    <source>
        <dbReference type="ARBA" id="ARBA00022792"/>
    </source>
</evidence>
<dbReference type="FunFam" id="3.10.450.320:FF:000002">
    <property type="entry name" value="Mitochondrial import inner membrane translocase subunit tim21"/>
    <property type="match status" value="1"/>
</dbReference>
<keyword evidence="14" id="KW-1185">Reference proteome</keyword>
<comment type="caution">
    <text evidence="13">The sequence shown here is derived from an EMBL/GenBank/DDBJ whole genome shotgun (WGS) entry which is preliminary data.</text>
</comment>
<keyword evidence="7 12" id="KW-1133">Transmembrane helix</keyword>
<accession>A0AAJ0C7Q7</accession>
<keyword evidence="9 12" id="KW-0472">Membrane</keyword>
<dbReference type="Proteomes" id="UP001244011">
    <property type="component" value="Unassembled WGS sequence"/>
</dbReference>
<comment type="subunit">
    <text evidence="11">Component of the TIM23 complex, at least composed of TIM23, TIM17, TIM50 and TIM21.</text>
</comment>
<keyword evidence="5 12" id="KW-0999">Mitochondrion inner membrane</keyword>
<comment type="subcellular location">
    <subcellularLocation>
        <location evidence="1 12">Mitochondrion inner membrane</location>
        <topology evidence="1 12">Single-pass membrane protein</topology>
    </subcellularLocation>
</comment>
<evidence type="ECO:0000256" key="11">
    <source>
        <dbReference type="ARBA" id="ARBA00063758"/>
    </source>
</evidence>
<protein>
    <recommendedName>
        <fullName evidence="3 12">Mitochondrial import inner membrane translocase subunit Tim21</fullName>
    </recommendedName>
</protein>
<dbReference type="Gene3D" id="3.10.450.320">
    <property type="entry name" value="Mitochondrial import inner membrane translocase subunit Tim21"/>
    <property type="match status" value="1"/>
</dbReference>
<evidence type="ECO:0000256" key="10">
    <source>
        <dbReference type="ARBA" id="ARBA00060204"/>
    </source>
</evidence>
<organism evidence="13 14">
    <name type="scientific">Phialemonium atrogriseum</name>
    <dbReference type="NCBI Taxonomy" id="1093897"/>
    <lineage>
        <taxon>Eukaryota</taxon>
        <taxon>Fungi</taxon>
        <taxon>Dikarya</taxon>
        <taxon>Ascomycota</taxon>
        <taxon>Pezizomycotina</taxon>
        <taxon>Sordariomycetes</taxon>
        <taxon>Sordariomycetidae</taxon>
        <taxon>Cephalothecales</taxon>
        <taxon>Cephalothecaceae</taxon>
        <taxon>Phialemonium</taxon>
    </lineage>
</organism>
<evidence type="ECO:0000256" key="2">
    <source>
        <dbReference type="ARBA" id="ARBA00010867"/>
    </source>
</evidence>
<dbReference type="GO" id="GO:0005744">
    <property type="term" value="C:TIM23 mitochondrial import inner membrane translocase complex"/>
    <property type="evidence" value="ECO:0007669"/>
    <property type="project" value="UniProtKB-UniRule"/>
</dbReference>
<evidence type="ECO:0000256" key="6">
    <source>
        <dbReference type="ARBA" id="ARBA00022946"/>
    </source>
</evidence>
<evidence type="ECO:0000256" key="4">
    <source>
        <dbReference type="ARBA" id="ARBA00022692"/>
    </source>
</evidence>
<evidence type="ECO:0000256" key="12">
    <source>
        <dbReference type="RuleBase" id="RU367142"/>
    </source>
</evidence>
<dbReference type="GO" id="GO:0030150">
    <property type="term" value="P:protein import into mitochondrial matrix"/>
    <property type="evidence" value="ECO:0007669"/>
    <property type="project" value="UniProtKB-UniRule"/>
</dbReference>
<comment type="function">
    <text evidence="10">Essential component of the TIM23 complex, a complex that mediates the translocation of transit peptide-containing proteins across the mitochondrial inner membrane. Required to keep the TOM and the TIM23 complexes in close contact. At some point, it is released from the TOM23 complex to allow protein translocation into the mitochondrial matrix.</text>
</comment>
<keyword evidence="8 12" id="KW-0496">Mitochondrion</keyword>
<gene>
    <name evidence="13" type="ORF">QBC33DRAFT_554861</name>
</gene>
<keyword evidence="6" id="KW-0809">Transit peptide</keyword>
<name>A0AAJ0C7Q7_9PEZI</name>
<evidence type="ECO:0000256" key="3">
    <source>
        <dbReference type="ARBA" id="ARBA00020726"/>
    </source>
</evidence>
<dbReference type="PANTHER" id="PTHR13032">
    <property type="entry name" value="MITOCHONDRIAL IMPORT INNER MEMBRANE TRANSLOCASE SUBUNIT TIM21"/>
    <property type="match status" value="1"/>
</dbReference>
<keyword evidence="12" id="KW-0813">Transport</keyword>
<dbReference type="InterPro" id="IPR038552">
    <property type="entry name" value="Tim21_IMS_sf"/>
</dbReference>
<dbReference type="EMBL" id="MU838998">
    <property type="protein sequence ID" value="KAK1771699.1"/>
    <property type="molecule type" value="Genomic_DNA"/>
</dbReference>
<comment type="similarity">
    <text evidence="2 12">Belongs to the TIM21 family.</text>
</comment>
<evidence type="ECO:0000256" key="1">
    <source>
        <dbReference type="ARBA" id="ARBA00004434"/>
    </source>
</evidence>
<evidence type="ECO:0000313" key="13">
    <source>
        <dbReference type="EMBL" id="KAK1771699.1"/>
    </source>
</evidence>
<evidence type="ECO:0000256" key="7">
    <source>
        <dbReference type="ARBA" id="ARBA00022989"/>
    </source>
</evidence>
<dbReference type="AlphaFoldDB" id="A0AAJ0C7Q7"/>
<dbReference type="RefSeq" id="XP_060287912.1">
    <property type="nucleotide sequence ID" value="XM_060429562.1"/>
</dbReference>
<reference evidence="13" key="1">
    <citation type="submission" date="2023-06" db="EMBL/GenBank/DDBJ databases">
        <title>Genome-scale phylogeny and comparative genomics of the fungal order Sordariales.</title>
        <authorList>
            <consortium name="Lawrence Berkeley National Laboratory"/>
            <person name="Hensen N."/>
            <person name="Bonometti L."/>
            <person name="Westerberg I."/>
            <person name="Brannstrom I.O."/>
            <person name="Guillou S."/>
            <person name="Cros-Aarteil S."/>
            <person name="Calhoun S."/>
            <person name="Haridas S."/>
            <person name="Kuo A."/>
            <person name="Mondo S."/>
            <person name="Pangilinan J."/>
            <person name="Riley R."/>
            <person name="Labutti K."/>
            <person name="Andreopoulos B."/>
            <person name="Lipzen A."/>
            <person name="Chen C."/>
            <person name="Yanf M."/>
            <person name="Daum C."/>
            <person name="Ng V."/>
            <person name="Clum A."/>
            <person name="Steindorff A."/>
            <person name="Ohm R."/>
            <person name="Martin F."/>
            <person name="Silar P."/>
            <person name="Natvig D."/>
            <person name="Lalanne C."/>
            <person name="Gautier V."/>
            <person name="Ament-Velasquez S.L."/>
            <person name="Kruys A."/>
            <person name="Hutchinson M.I."/>
            <person name="Powell A.J."/>
            <person name="Barry K."/>
            <person name="Miller A.N."/>
            <person name="Grigoriev I.V."/>
            <person name="Debuchy R."/>
            <person name="Gladieux P."/>
            <person name="Thoren M.H."/>
            <person name="Johannesson H."/>
        </authorList>
    </citation>
    <scope>NUCLEOTIDE SEQUENCE</scope>
    <source>
        <strain evidence="13">8032-3</strain>
    </source>
</reference>